<dbReference type="Gene3D" id="1.10.30.10">
    <property type="entry name" value="High mobility group box domain"/>
    <property type="match status" value="1"/>
</dbReference>
<feature type="compositionally biased region" description="Basic and acidic residues" evidence="3">
    <location>
        <begin position="301"/>
        <end position="311"/>
    </location>
</feature>
<feature type="compositionally biased region" description="Basic residues" evidence="3">
    <location>
        <begin position="378"/>
        <end position="392"/>
    </location>
</feature>
<dbReference type="InterPro" id="IPR009071">
    <property type="entry name" value="HMG_box_dom"/>
</dbReference>
<dbReference type="InterPro" id="IPR050342">
    <property type="entry name" value="HMGB"/>
</dbReference>
<feature type="compositionally biased region" description="Basic residues" evidence="3">
    <location>
        <begin position="243"/>
        <end position="261"/>
    </location>
</feature>
<dbReference type="InterPro" id="IPR036910">
    <property type="entry name" value="HMG_box_dom_sf"/>
</dbReference>
<evidence type="ECO:0000256" key="2">
    <source>
        <dbReference type="PROSITE-ProRule" id="PRU00267"/>
    </source>
</evidence>
<dbReference type="PROSITE" id="PS50118">
    <property type="entry name" value="HMG_BOX_2"/>
    <property type="match status" value="1"/>
</dbReference>
<feature type="compositionally biased region" description="Acidic residues" evidence="3">
    <location>
        <begin position="151"/>
        <end position="166"/>
    </location>
</feature>
<reference evidence="5" key="1">
    <citation type="journal article" date="2014" name="Genome Announc.">
        <title>De novo whole-genome sequence and genome annotation of Lichtheimia ramosa.</title>
        <authorList>
            <person name="Linde J."/>
            <person name="Schwartze V."/>
            <person name="Binder U."/>
            <person name="Lass-Florl C."/>
            <person name="Voigt K."/>
            <person name="Horn F."/>
        </authorList>
    </citation>
    <scope>NUCLEOTIDE SEQUENCE</scope>
    <source>
        <strain evidence="5">JMRC FSU:6197</strain>
    </source>
</reference>
<dbReference type="PANTHER" id="PTHR48112">
    <property type="entry name" value="HIGH MOBILITY GROUP PROTEIN DSP1"/>
    <property type="match status" value="1"/>
</dbReference>
<dbReference type="EMBL" id="LK023344">
    <property type="protein sequence ID" value="CDS10910.1"/>
    <property type="molecule type" value="Genomic_DNA"/>
</dbReference>
<proteinExistence type="predicted"/>
<dbReference type="OrthoDB" id="1919336at2759"/>
<feature type="DNA-binding region" description="HMG box" evidence="2">
    <location>
        <begin position="59"/>
        <end position="127"/>
    </location>
</feature>
<keyword evidence="1 2" id="KW-0238">DNA-binding</keyword>
<feature type="region of interest" description="Disordered" evidence="3">
    <location>
        <begin position="144"/>
        <end position="392"/>
    </location>
</feature>
<evidence type="ECO:0000256" key="1">
    <source>
        <dbReference type="ARBA" id="ARBA00023125"/>
    </source>
</evidence>
<feature type="compositionally biased region" description="Basic and acidic residues" evidence="3">
    <location>
        <begin position="347"/>
        <end position="357"/>
    </location>
</feature>
<dbReference type="AlphaFoldDB" id="A0A077WUB3"/>
<organism evidence="5">
    <name type="scientific">Lichtheimia ramosa</name>
    <dbReference type="NCBI Taxonomy" id="688394"/>
    <lineage>
        <taxon>Eukaryota</taxon>
        <taxon>Fungi</taxon>
        <taxon>Fungi incertae sedis</taxon>
        <taxon>Mucoromycota</taxon>
        <taxon>Mucoromycotina</taxon>
        <taxon>Mucoromycetes</taxon>
        <taxon>Mucorales</taxon>
        <taxon>Lichtheimiaceae</taxon>
        <taxon>Lichtheimia</taxon>
    </lineage>
</organism>
<dbReference type="GO" id="GO:0003677">
    <property type="term" value="F:DNA binding"/>
    <property type="evidence" value="ECO:0007669"/>
    <property type="project" value="UniProtKB-UniRule"/>
</dbReference>
<dbReference type="SMART" id="SM00398">
    <property type="entry name" value="HMG"/>
    <property type="match status" value="1"/>
</dbReference>
<dbReference type="CDD" id="cd00084">
    <property type="entry name" value="HMG-box_SF"/>
    <property type="match status" value="1"/>
</dbReference>
<accession>A0A077WUB3</accession>
<feature type="region of interest" description="Disordered" evidence="3">
    <location>
        <begin position="43"/>
        <end position="63"/>
    </location>
</feature>
<sequence length="392" mass="43881">MSRTNNRNDAIQDISQGCVNAAHHLIVIAGGLDRLPQYLEQFQGPSRKRRRKPRPPGMPKLPKSAYLIFSMEHRREAKQETDRGKASDVVTLLAQKWQALSPEEKEPYTVKAMQEKERYIREMLIYKATHPAADDQAEGSIATMSTATNGNDDDGLSAYTDEEDDEPLNKDNQDDNVLSQNDDSSQDDDDEALSQDENDDHDAMSSDDNDDGSHTPIKDRISDTESSDDSDTSASINLAPRVPQKHKMPKHIITKQKHTIVKPKDAVTKPKNAAVKPKENVTKPMPKEPVKSSIKQSSMKNNDKSTKDKGKQPMIRKNNVKQNDKNKQTIMDNKAGQIQKQGIIKKKVVDKSVDKGKQPMNVMKKRPSSSTNNQLPSKKAKKSKIIKALKLA</sequence>
<keyword evidence="2" id="KW-0539">Nucleus</keyword>
<evidence type="ECO:0000313" key="5">
    <source>
        <dbReference type="EMBL" id="CDS10910.1"/>
    </source>
</evidence>
<evidence type="ECO:0000256" key="3">
    <source>
        <dbReference type="SAM" id="MobiDB-lite"/>
    </source>
</evidence>
<feature type="compositionally biased region" description="Basic and acidic residues" evidence="3">
    <location>
        <begin position="276"/>
        <end position="290"/>
    </location>
</feature>
<dbReference type="SUPFAM" id="SSF47095">
    <property type="entry name" value="HMG-box"/>
    <property type="match status" value="1"/>
</dbReference>
<dbReference type="GO" id="GO:0005634">
    <property type="term" value="C:nucleus"/>
    <property type="evidence" value="ECO:0007669"/>
    <property type="project" value="UniProtKB-UniRule"/>
</dbReference>
<feature type="domain" description="HMG box" evidence="4">
    <location>
        <begin position="59"/>
        <end position="127"/>
    </location>
</feature>
<evidence type="ECO:0000259" key="4">
    <source>
        <dbReference type="PROSITE" id="PS50118"/>
    </source>
</evidence>
<protein>
    <recommendedName>
        <fullName evidence="4">HMG box domain-containing protein</fullName>
    </recommendedName>
</protein>
<gene>
    <name evidence="5" type="ORF">LRAMOSA11396</name>
</gene>
<dbReference type="Pfam" id="PF00505">
    <property type="entry name" value="HMG_box"/>
    <property type="match status" value="1"/>
</dbReference>
<feature type="compositionally biased region" description="Acidic residues" evidence="3">
    <location>
        <begin position="184"/>
        <end position="210"/>
    </location>
</feature>
<name>A0A077WUB3_9FUNG</name>
<feature type="compositionally biased region" description="Basic and acidic residues" evidence="3">
    <location>
        <begin position="211"/>
        <end position="223"/>
    </location>
</feature>